<organism evidence="1 2">
    <name type="scientific">Luteipulveratus mongoliensis</name>
    <dbReference type="NCBI Taxonomy" id="571913"/>
    <lineage>
        <taxon>Bacteria</taxon>
        <taxon>Bacillati</taxon>
        <taxon>Actinomycetota</taxon>
        <taxon>Actinomycetes</taxon>
        <taxon>Micrococcales</taxon>
        <taxon>Dermacoccaceae</taxon>
        <taxon>Luteipulveratus</taxon>
    </lineage>
</organism>
<evidence type="ECO:0000313" key="2">
    <source>
        <dbReference type="Proteomes" id="UP000066480"/>
    </source>
</evidence>
<gene>
    <name evidence="1" type="ORF">VV02_03750</name>
</gene>
<name>A0A0K1JEQ1_9MICO</name>
<dbReference type="Proteomes" id="UP000066480">
    <property type="component" value="Chromosome"/>
</dbReference>
<accession>A0A0K1JEQ1</accession>
<dbReference type="EMBL" id="CP011112">
    <property type="protein sequence ID" value="AKU15181.1"/>
    <property type="molecule type" value="Genomic_DNA"/>
</dbReference>
<dbReference type="RefSeq" id="WP_052589925.1">
    <property type="nucleotide sequence ID" value="NZ_CP011112.1"/>
</dbReference>
<keyword evidence="2" id="KW-1185">Reference proteome</keyword>
<reference evidence="1 2" key="1">
    <citation type="submission" date="2015-03" db="EMBL/GenBank/DDBJ databases">
        <title>Luteipulveratus halotolerans sp. nov., a novel actinobacterium (Dermacoccaceae) from Sarawak, Malaysia.</title>
        <authorList>
            <person name="Juboi H."/>
            <person name="Basik A."/>
            <person name="Shamsul S.S."/>
            <person name="Arnold P."/>
            <person name="Schmitt E.K."/>
            <person name="Sanglier J.-J."/>
            <person name="Yeo T."/>
        </authorList>
    </citation>
    <scope>NUCLEOTIDE SEQUENCE [LARGE SCALE GENOMIC DNA]</scope>
    <source>
        <strain evidence="1 2">MN07-A0370</strain>
    </source>
</reference>
<proteinExistence type="predicted"/>
<sequence>MKPVTAYGQLAELVMGAVRGSRVVAYGQAFGGAHSNPRPTTWTADVTDQGGTFVEHEQSFTMFGGEDAISVNAEAATASTAVLVGGWDGPGGRYGAASWTSPDGVTWTRHADADGLSSAVGEQTAASGVTSTGSGFVALGSTMRGDAGGLVVVPLAWLSQDGVGWRRVALPASGPARADVAGCDGSGCVVVGGTQTASQHLLCWTLSPSGRPGAGASGPGSGLVQPGSVLLRRGEAYVLHQVDHVSRLATVSRDCTRWAPVSLPVKTQDAALGLVGDRLLLVSTESARSRIWLRNQPQEGG</sequence>
<dbReference type="AlphaFoldDB" id="A0A0K1JEQ1"/>
<dbReference type="OrthoDB" id="3731377at2"/>
<dbReference type="KEGG" id="lmoi:VV02_03750"/>
<evidence type="ECO:0008006" key="3">
    <source>
        <dbReference type="Google" id="ProtNLM"/>
    </source>
</evidence>
<evidence type="ECO:0000313" key="1">
    <source>
        <dbReference type="EMBL" id="AKU15181.1"/>
    </source>
</evidence>
<protein>
    <recommendedName>
        <fullName evidence="3">Exo-alpha-sialidase</fullName>
    </recommendedName>
</protein>